<dbReference type="Proteomes" id="UP000320672">
    <property type="component" value="Chromosome"/>
</dbReference>
<feature type="domain" description="Metallo-beta-lactamase" evidence="7">
    <location>
        <begin position="606"/>
        <end position="808"/>
    </location>
</feature>
<feature type="transmembrane region" description="Helical" evidence="6">
    <location>
        <begin position="51"/>
        <end position="68"/>
    </location>
</feature>
<keyword evidence="2" id="KW-1003">Cell membrane</keyword>
<keyword evidence="9" id="KW-1185">Reference proteome</keyword>
<dbReference type="Gene3D" id="3.60.15.10">
    <property type="entry name" value="Ribonuclease Z/Hydroxyacylglutathione hydrolase-like"/>
    <property type="match status" value="1"/>
</dbReference>
<protein>
    <submittedName>
        <fullName evidence="8">ComEC family competence protein</fullName>
    </submittedName>
</protein>
<feature type="transmembrane region" description="Helical" evidence="6">
    <location>
        <begin position="359"/>
        <end position="375"/>
    </location>
</feature>
<dbReference type="GO" id="GO:0005886">
    <property type="term" value="C:plasma membrane"/>
    <property type="evidence" value="ECO:0007669"/>
    <property type="project" value="UniProtKB-SubCell"/>
</dbReference>
<evidence type="ECO:0000259" key="7">
    <source>
        <dbReference type="SMART" id="SM00849"/>
    </source>
</evidence>
<gene>
    <name evidence="8" type="ORF">FF011L_52240</name>
</gene>
<feature type="transmembrane region" description="Helical" evidence="6">
    <location>
        <begin position="563"/>
        <end position="581"/>
    </location>
</feature>
<dbReference type="Pfam" id="PF00753">
    <property type="entry name" value="Lactamase_B"/>
    <property type="match status" value="1"/>
</dbReference>
<dbReference type="Pfam" id="PF03772">
    <property type="entry name" value="Competence"/>
    <property type="match status" value="1"/>
</dbReference>
<dbReference type="InterPro" id="IPR036866">
    <property type="entry name" value="RibonucZ/Hydroxyglut_hydro"/>
</dbReference>
<feature type="transmembrane region" description="Helical" evidence="6">
    <location>
        <begin position="320"/>
        <end position="339"/>
    </location>
</feature>
<dbReference type="OrthoDB" id="9761531at2"/>
<accession>A0A517MNG4</accession>
<dbReference type="CDD" id="cd07731">
    <property type="entry name" value="ComA-like_MBL-fold"/>
    <property type="match status" value="1"/>
</dbReference>
<feature type="transmembrane region" description="Helical" evidence="6">
    <location>
        <begin position="77"/>
        <end position="94"/>
    </location>
</feature>
<evidence type="ECO:0000256" key="5">
    <source>
        <dbReference type="ARBA" id="ARBA00023136"/>
    </source>
</evidence>
<feature type="transmembrane region" description="Helical" evidence="6">
    <location>
        <begin position="533"/>
        <end position="551"/>
    </location>
</feature>
<dbReference type="RefSeq" id="WP_145354562.1">
    <property type="nucleotide sequence ID" value="NZ_CP036262.1"/>
</dbReference>
<feature type="transmembrane region" description="Helical" evidence="6">
    <location>
        <begin position="438"/>
        <end position="459"/>
    </location>
</feature>
<proteinExistence type="predicted"/>
<reference evidence="8 9" key="1">
    <citation type="submission" date="2019-02" db="EMBL/GenBank/DDBJ databases">
        <title>Deep-cultivation of Planctomycetes and their phenomic and genomic characterization uncovers novel biology.</title>
        <authorList>
            <person name="Wiegand S."/>
            <person name="Jogler M."/>
            <person name="Boedeker C."/>
            <person name="Pinto D."/>
            <person name="Vollmers J."/>
            <person name="Rivas-Marin E."/>
            <person name="Kohn T."/>
            <person name="Peeters S.H."/>
            <person name="Heuer A."/>
            <person name="Rast P."/>
            <person name="Oberbeckmann S."/>
            <person name="Bunk B."/>
            <person name="Jeske O."/>
            <person name="Meyerdierks A."/>
            <person name="Storesund J.E."/>
            <person name="Kallscheuer N."/>
            <person name="Luecker S."/>
            <person name="Lage O.M."/>
            <person name="Pohl T."/>
            <person name="Merkel B.J."/>
            <person name="Hornburger P."/>
            <person name="Mueller R.-W."/>
            <person name="Bruemmer F."/>
            <person name="Labrenz M."/>
            <person name="Spormann A.M."/>
            <person name="Op den Camp H."/>
            <person name="Overmann J."/>
            <person name="Amann R."/>
            <person name="Jetten M.S.M."/>
            <person name="Mascher T."/>
            <person name="Medema M.H."/>
            <person name="Devos D.P."/>
            <person name="Kaster A.-K."/>
            <person name="Ovreas L."/>
            <person name="Rohde M."/>
            <person name="Galperin M.Y."/>
            <person name="Jogler C."/>
        </authorList>
    </citation>
    <scope>NUCLEOTIDE SEQUENCE [LARGE SCALE GENOMIC DNA]</scope>
    <source>
        <strain evidence="8 9">FF011L</strain>
    </source>
</reference>
<dbReference type="NCBIfam" id="TIGR00360">
    <property type="entry name" value="ComEC_N-term"/>
    <property type="match status" value="1"/>
</dbReference>
<dbReference type="PANTHER" id="PTHR30619">
    <property type="entry name" value="DNA INTERNALIZATION/COMPETENCE PROTEIN COMEC/REC2"/>
    <property type="match status" value="1"/>
</dbReference>
<keyword evidence="5 6" id="KW-0472">Membrane</keyword>
<evidence type="ECO:0000256" key="4">
    <source>
        <dbReference type="ARBA" id="ARBA00022989"/>
    </source>
</evidence>
<keyword evidence="3 6" id="KW-0812">Transmembrane</keyword>
<dbReference type="Pfam" id="PF13567">
    <property type="entry name" value="DUF4131"/>
    <property type="match status" value="1"/>
</dbReference>
<evidence type="ECO:0000256" key="6">
    <source>
        <dbReference type="SAM" id="Phobius"/>
    </source>
</evidence>
<dbReference type="AlphaFoldDB" id="A0A517MNG4"/>
<dbReference type="KEGG" id="rml:FF011L_52240"/>
<dbReference type="InterPro" id="IPR052159">
    <property type="entry name" value="Competence_DNA_uptake"/>
</dbReference>
<feature type="transmembrane region" description="Helical" evidence="6">
    <location>
        <begin position="387"/>
        <end position="408"/>
    </location>
</feature>
<dbReference type="InterPro" id="IPR025405">
    <property type="entry name" value="DUF4131"/>
</dbReference>
<evidence type="ECO:0000256" key="1">
    <source>
        <dbReference type="ARBA" id="ARBA00004651"/>
    </source>
</evidence>
<sequence length="850" mass="93014">MQYDKIMTGQERLSSESSRLGMYVDRHLLRRYPLITFSLAAAAGIQGSLWSWWFAITGILLAGLFFWGSRRWSQRRLGWLAVLCCVAVVFSVHARERQQQTRLASLNRYVTVDWQPAILQVAVTGSVERKPNRLAQMRGREEEWQTVFDVRVERIRIGQDWHPVFGGARVSVDADASSCLPGDVLVLLGGIQSIPPPRNPGEPDMRPIYAARGQQARIRVDGLTQIEKIGQHFSLQRPFARFGIRGDKTLDQRLSPGSAPLAAALVLGRREAVERQQREQLLATGTAHLLSVSGLHLGMVALAVSWLLALTTLSHGKQYLIILVACVAYAAVTGGRPPVMRAALLVGTMLLGLWSGRTIHPLNALALAAAILLVWNPANLTRVGVQLSFLAVGTLIVAARQVSGLAAAGQSEDPLERLIDARVGWGQRFFRVSRRRGWLAFQFSFWVWAVTAPLVWFYFHIVSPISVLANVLLGVPLLVALLSGLSTVLLGALFQPAASVPAAVCDSSLLLIRRLIGGLAEVPGGHFWMPSPPGWWVVSFYGLLGLAVLASQLWRLAWFKHRAAWLIGWLFLWGAIAWPLATVYRSRVLHAIPPGGMEVTFVDVGHGTSVLIRSEGGPVWLYDCGRLGAPAQSSRPIEAVLWECGIVHLDTIVLSHADSDHYNALPGLLARFSVGRVITPPGMLEDEERGLEPIREAIQRHQIPSEERSSGTVLTFGKETSAISVLHPPQERLPGNDNVNSLVLQVVHRGTTLFLPGDIELPGTDLLLQYPRPPGGGLLMAPHHGSLQEDMRPLLDWSRPRTVVVSGGERAGRPEVLAAMGQHGSEVFVTALEGAVVFHLDADGTVRKVP</sequence>
<comment type="subcellular location">
    <subcellularLocation>
        <location evidence="1">Cell membrane</location>
        <topology evidence="1">Multi-pass membrane protein</topology>
    </subcellularLocation>
</comment>
<evidence type="ECO:0000256" key="2">
    <source>
        <dbReference type="ARBA" id="ARBA00022475"/>
    </source>
</evidence>
<feature type="transmembrane region" description="Helical" evidence="6">
    <location>
        <begin position="287"/>
        <end position="308"/>
    </location>
</feature>
<dbReference type="PANTHER" id="PTHR30619:SF1">
    <property type="entry name" value="RECOMBINATION PROTEIN 2"/>
    <property type="match status" value="1"/>
</dbReference>
<dbReference type="SMART" id="SM00849">
    <property type="entry name" value="Lactamase_B"/>
    <property type="match status" value="1"/>
</dbReference>
<feature type="transmembrane region" description="Helical" evidence="6">
    <location>
        <begin position="28"/>
        <end position="45"/>
    </location>
</feature>
<dbReference type="InterPro" id="IPR001279">
    <property type="entry name" value="Metallo-B-lactamas"/>
</dbReference>
<name>A0A517MNG4_9BACT</name>
<keyword evidence="4 6" id="KW-1133">Transmembrane helix</keyword>
<feature type="transmembrane region" description="Helical" evidence="6">
    <location>
        <begin position="471"/>
        <end position="494"/>
    </location>
</feature>
<evidence type="ECO:0000313" key="9">
    <source>
        <dbReference type="Proteomes" id="UP000320672"/>
    </source>
</evidence>
<organism evidence="8 9">
    <name type="scientific">Roseimaritima multifibrata</name>
    <dbReference type="NCBI Taxonomy" id="1930274"/>
    <lineage>
        <taxon>Bacteria</taxon>
        <taxon>Pseudomonadati</taxon>
        <taxon>Planctomycetota</taxon>
        <taxon>Planctomycetia</taxon>
        <taxon>Pirellulales</taxon>
        <taxon>Pirellulaceae</taxon>
        <taxon>Roseimaritima</taxon>
    </lineage>
</organism>
<dbReference type="InterPro" id="IPR035681">
    <property type="entry name" value="ComA-like_MBL"/>
</dbReference>
<dbReference type="SUPFAM" id="SSF56281">
    <property type="entry name" value="Metallo-hydrolase/oxidoreductase"/>
    <property type="match status" value="1"/>
</dbReference>
<evidence type="ECO:0000313" key="8">
    <source>
        <dbReference type="EMBL" id="QDS96414.1"/>
    </source>
</evidence>
<evidence type="ECO:0000256" key="3">
    <source>
        <dbReference type="ARBA" id="ARBA00022692"/>
    </source>
</evidence>
<dbReference type="EMBL" id="CP036262">
    <property type="protein sequence ID" value="QDS96414.1"/>
    <property type="molecule type" value="Genomic_DNA"/>
</dbReference>
<dbReference type="InterPro" id="IPR004477">
    <property type="entry name" value="ComEC_N"/>
</dbReference>